<evidence type="ECO:0000256" key="7">
    <source>
        <dbReference type="ARBA" id="ARBA00022576"/>
    </source>
</evidence>
<gene>
    <name evidence="17" type="ORF">CUN48_09585</name>
</gene>
<evidence type="ECO:0000256" key="5">
    <source>
        <dbReference type="ARBA" id="ARBA00012876"/>
    </source>
</evidence>
<dbReference type="GO" id="GO:0030170">
    <property type="term" value="F:pyridoxal phosphate binding"/>
    <property type="evidence" value="ECO:0007669"/>
    <property type="project" value="InterPro"/>
</dbReference>
<comment type="pathway">
    <text evidence="3">Amino-acid degradation; 4-aminobutanoate degradation.</text>
</comment>
<evidence type="ECO:0000256" key="1">
    <source>
        <dbReference type="ARBA" id="ARBA00001750"/>
    </source>
</evidence>
<dbReference type="PIRSF" id="PIRSF000521">
    <property type="entry name" value="Transaminase_4ab_Lys_Orn"/>
    <property type="match status" value="1"/>
</dbReference>
<keyword evidence="8 17" id="KW-0808">Transferase</keyword>
<accession>A0A2M8QBV2</accession>
<comment type="catalytic activity">
    <reaction evidence="1">
        <text>(S)-3-amino-2-methylpropanoate + 2-oxoglutarate = 2-methyl-3-oxopropanoate + L-glutamate</text>
        <dbReference type="Rhea" id="RHEA:13993"/>
        <dbReference type="ChEBI" id="CHEBI:16810"/>
        <dbReference type="ChEBI" id="CHEBI:29985"/>
        <dbReference type="ChEBI" id="CHEBI:57700"/>
        <dbReference type="ChEBI" id="CHEBI:58655"/>
        <dbReference type="EC" id="2.6.1.22"/>
    </reaction>
</comment>
<comment type="catalytic activity">
    <reaction evidence="14">
        <text>4-aminobutanoate + 2-oxoglutarate = succinate semialdehyde + L-glutamate</text>
        <dbReference type="Rhea" id="RHEA:23352"/>
        <dbReference type="ChEBI" id="CHEBI:16810"/>
        <dbReference type="ChEBI" id="CHEBI:29985"/>
        <dbReference type="ChEBI" id="CHEBI:57706"/>
        <dbReference type="ChEBI" id="CHEBI:59888"/>
        <dbReference type="EC" id="2.6.1.19"/>
    </reaction>
</comment>
<dbReference type="Gene3D" id="3.40.640.10">
    <property type="entry name" value="Type I PLP-dependent aspartate aminotransferase-like (Major domain)"/>
    <property type="match status" value="1"/>
</dbReference>
<dbReference type="PROSITE" id="PS00600">
    <property type="entry name" value="AA_TRANSFER_CLASS_3"/>
    <property type="match status" value="1"/>
</dbReference>
<evidence type="ECO:0000256" key="11">
    <source>
        <dbReference type="ARBA" id="ARBA00030204"/>
    </source>
</evidence>
<dbReference type="InterPro" id="IPR015424">
    <property type="entry name" value="PyrdxlP-dep_Trfase"/>
</dbReference>
<evidence type="ECO:0000256" key="15">
    <source>
        <dbReference type="ARBA" id="ARBA00050054"/>
    </source>
</evidence>
<dbReference type="CDD" id="cd00610">
    <property type="entry name" value="OAT_like"/>
    <property type="match status" value="1"/>
</dbReference>
<evidence type="ECO:0000256" key="16">
    <source>
        <dbReference type="RuleBase" id="RU003560"/>
    </source>
</evidence>
<dbReference type="SUPFAM" id="SSF53383">
    <property type="entry name" value="PLP-dependent transferases"/>
    <property type="match status" value="1"/>
</dbReference>
<evidence type="ECO:0000256" key="10">
    <source>
        <dbReference type="ARBA" id="ARBA00029760"/>
    </source>
</evidence>
<evidence type="ECO:0000256" key="13">
    <source>
        <dbReference type="ARBA" id="ARBA00031787"/>
    </source>
</evidence>
<sequence length="451" mass="48758">MTRIRQFIQLKTELPGPNSRALIARREAAMPAGYGKATDIAVRRAHGALVEDVDGNVLIDFAGGIGVLNVGHTPPEVVAAIQSQAEAMIHVCGLVATTEPHVQLAEKLNAIAPISGAKKAMITNTGAEAVEQAIQIARVATGRQAIIAFEGAYHGRTLLTQTLTSKYALFKKGFGPFAPEVYRAPFPYLYRTAIGADLSEAQRVELVWEAFERFLVAHVMPEHVAAVIIEPVQGEGGFIPVPREFMRRLREICTRYGILLVVDEVQCGFARTGKLFAIQHYEVEPDIVVMAKSMGAGMPIAATVGRAEVMDKVHLGGLGGTYSGNPVACAAALQAIALIERDDLCTRAAYLGGIACERLKRMQERFALIGDVRGLGAMLAIEFVEDRASRRPLSPEKTVAVVRDLARNGVLAIRCGLYSNGLRFLFPLVIGEAQLHEGLDVVEETIERASR</sequence>
<dbReference type="GO" id="GO:0047298">
    <property type="term" value="F:(S)-3-amino-2-methylpropionate transaminase activity"/>
    <property type="evidence" value="ECO:0007669"/>
    <property type="project" value="UniProtKB-EC"/>
</dbReference>
<comment type="cofactor">
    <cofactor evidence="2">
        <name>pyridoxal 5'-phosphate</name>
        <dbReference type="ChEBI" id="CHEBI:597326"/>
    </cofactor>
</comment>
<dbReference type="Proteomes" id="UP000230790">
    <property type="component" value="Unassembled WGS sequence"/>
</dbReference>
<proteinExistence type="inferred from homology"/>
<keyword evidence="7 17" id="KW-0032">Aminotransferase</keyword>
<evidence type="ECO:0000256" key="9">
    <source>
        <dbReference type="ARBA" id="ARBA00022898"/>
    </source>
</evidence>
<dbReference type="PANTHER" id="PTHR11986">
    <property type="entry name" value="AMINOTRANSFERASE CLASS III"/>
    <property type="match status" value="1"/>
</dbReference>
<dbReference type="FunFam" id="3.40.640.10:FF:000013">
    <property type="entry name" value="4-aminobutyrate aminotransferase"/>
    <property type="match status" value="1"/>
</dbReference>
<dbReference type="Pfam" id="PF00202">
    <property type="entry name" value="Aminotran_3"/>
    <property type="match status" value="1"/>
</dbReference>
<dbReference type="EC" id="2.6.1.19" evidence="6"/>
<keyword evidence="9 16" id="KW-0663">Pyridoxal phosphate</keyword>
<evidence type="ECO:0000313" key="17">
    <source>
        <dbReference type="EMBL" id="PJF47260.1"/>
    </source>
</evidence>
<protein>
    <recommendedName>
        <fullName evidence="12">(S)-3-amino-2-methylpropionate transaminase</fullName>
        <ecNumber evidence="6">2.6.1.19</ecNumber>
        <ecNumber evidence="5">2.6.1.22</ecNumber>
    </recommendedName>
    <alternativeName>
        <fullName evidence="13">GABA aminotransferase</fullName>
    </alternativeName>
    <alternativeName>
        <fullName evidence="11">Gamma-amino-N-butyrate transaminase</fullName>
    </alternativeName>
    <alternativeName>
        <fullName evidence="15">Glutamate:succinic semialdehyde transaminase</fullName>
    </alternativeName>
    <alternativeName>
        <fullName evidence="10">L-AIBAT</fullName>
    </alternativeName>
</protein>
<organism evidence="17 18">
    <name type="scientific">Candidatus Thermofonsia Clade 3 bacterium</name>
    <dbReference type="NCBI Taxonomy" id="2364212"/>
    <lineage>
        <taxon>Bacteria</taxon>
        <taxon>Bacillati</taxon>
        <taxon>Chloroflexota</taxon>
        <taxon>Candidatus Thermofontia</taxon>
        <taxon>Candidatus Thermofonsia Clade 3</taxon>
    </lineage>
</organism>
<dbReference type="GO" id="GO:0042802">
    <property type="term" value="F:identical protein binding"/>
    <property type="evidence" value="ECO:0007669"/>
    <property type="project" value="TreeGrafter"/>
</dbReference>
<dbReference type="PANTHER" id="PTHR11986:SF58">
    <property type="entry name" value="LEUCINE_METHIONINE RACEMASE"/>
    <property type="match status" value="1"/>
</dbReference>
<comment type="similarity">
    <text evidence="4 16">Belongs to the class-III pyridoxal-phosphate-dependent aminotransferase family.</text>
</comment>
<dbReference type="InterPro" id="IPR015422">
    <property type="entry name" value="PyrdxlP-dep_Trfase_small"/>
</dbReference>
<dbReference type="GO" id="GO:0034386">
    <property type="term" value="F:4-aminobutyrate:2-oxoglutarate transaminase activity"/>
    <property type="evidence" value="ECO:0007669"/>
    <property type="project" value="UniProtKB-EC"/>
</dbReference>
<dbReference type="InterPro" id="IPR049704">
    <property type="entry name" value="Aminotrans_3_PPA_site"/>
</dbReference>
<dbReference type="InterPro" id="IPR005814">
    <property type="entry name" value="Aminotrans_3"/>
</dbReference>
<dbReference type="InterPro" id="IPR050103">
    <property type="entry name" value="Class-III_PLP-dep_AT"/>
</dbReference>
<dbReference type="InterPro" id="IPR015421">
    <property type="entry name" value="PyrdxlP-dep_Trfase_major"/>
</dbReference>
<comment type="caution">
    <text evidence="17">The sequence shown here is derived from an EMBL/GenBank/DDBJ whole genome shotgun (WGS) entry which is preliminary data.</text>
</comment>
<evidence type="ECO:0000313" key="18">
    <source>
        <dbReference type="Proteomes" id="UP000230790"/>
    </source>
</evidence>
<dbReference type="EMBL" id="PGTN01000058">
    <property type="protein sequence ID" value="PJF47260.1"/>
    <property type="molecule type" value="Genomic_DNA"/>
</dbReference>
<dbReference type="EC" id="2.6.1.22" evidence="5"/>
<reference evidence="17 18" key="1">
    <citation type="submission" date="2017-11" db="EMBL/GenBank/DDBJ databases">
        <title>Evolution of Phototrophy in the Chloroflexi Phylum Driven by Horizontal Gene Transfer.</title>
        <authorList>
            <person name="Ward L.M."/>
            <person name="Hemp J."/>
            <person name="Shih P.M."/>
            <person name="Mcglynn S.E."/>
            <person name="Fischer W."/>
        </authorList>
    </citation>
    <scope>NUCLEOTIDE SEQUENCE [LARGE SCALE GENOMIC DNA]</scope>
    <source>
        <strain evidence="17">JP3_7</strain>
    </source>
</reference>
<name>A0A2M8QBV2_9CHLR</name>
<dbReference type="AlphaFoldDB" id="A0A2M8QBV2"/>
<evidence type="ECO:0000256" key="2">
    <source>
        <dbReference type="ARBA" id="ARBA00001933"/>
    </source>
</evidence>
<evidence type="ECO:0000256" key="3">
    <source>
        <dbReference type="ARBA" id="ARBA00005176"/>
    </source>
</evidence>
<evidence type="ECO:0000256" key="12">
    <source>
        <dbReference type="ARBA" id="ARBA00030857"/>
    </source>
</evidence>
<evidence type="ECO:0000256" key="6">
    <source>
        <dbReference type="ARBA" id="ARBA00012912"/>
    </source>
</evidence>
<evidence type="ECO:0000256" key="14">
    <source>
        <dbReference type="ARBA" id="ARBA00048021"/>
    </source>
</evidence>
<dbReference type="Gene3D" id="3.90.1150.10">
    <property type="entry name" value="Aspartate Aminotransferase, domain 1"/>
    <property type="match status" value="1"/>
</dbReference>
<evidence type="ECO:0000256" key="8">
    <source>
        <dbReference type="ARBA" id="ARBA00022679"/>
    </source>
</evidence>
<evidence type="ECO:0000256" key="4">
    <source>
        <dbReference type="ARBA" id="ARBA00008954"/>
    </source>
</evidence>